<dbReference type="GO" id="GO:0016491">
    <property type="term" value="F:oxidoreductase activity"/>
    <property type="evidence" value="ECO:0007669"/>
    <property type="project" value="UniProtKB-KW"/>
</dbReference>
<dbReference type="PRINTS" id="PR00370">
    <property type="entry name" value="FMOXYGENASE"/>
</dbReference>
<dbReference type="Proteomes" id="UP001530400">
    <property type="component" value="Unassembled WGS sequence"/>
</dbReference>
<keyword evidence="7" id="KW-1185">Reference proteome</keyword>
<accession>A0ABD3MVN4</accession>
<evidence type="ECO:0000256" key="2">
    <source>
        <dbReference type="ARBA" id="ARBA00022630"/>
    </source>
</evidence>
<sequence>MSSTSDTKHIAIIGAGAAGLASARAFLRCTQFQVSVFESRNRPGGIWDYDSTNGTKKCRPMYKNLRTNLPKELMAFREFPWTGTEESYVTHTEVNRYLNDYCRKFGLENHIHYGCNVEQLAVTEHDDNEQWPRIELQWKCDGKTVNQTFDNVLICNGHYALPSYPNLQGIDAFKGRVIHAIEYDNPDEYKGKTVLCIGARASGVDIAREIGPVANKVYLSDSTSAERKEFDTNVVLMPRTQCVDEDGVVHFYSTTSNQKEKVEDIDVIIFCSGYDYGFPFINKDSNLDLQFVAGERRVSPLYEQLWHANYPSISFIGLPHSVVPFPLFEIQANAVRKALQQHNSGLHEILPSLSERLQHAEKAALNGGPDDPGRVQDTHFLGSHQWDYCRRLAKLSGFYDEDTENYIATNKQLYDCSGRERKAMIPGGDDTYRKTRFSRDDDSQTYKVRYSEMSSVQLETK</sequence>
<evidence type="ECO:0000256" key="5">
    <source>
        <dbReference type="ARBA" id="ARBA00023002"/>
    </source>
</evidence>
<dbReference type="SUPFAM" id="SSF51905">
    <property type="entry name" value="FAD/NAD(P)-binding domain"/>
    <property type="match status" value="2"/>
</dbReference>
<protein>
    <recommendedName>
        <fullName evidence="8">Flavin-containing monooxygenase</fullName>
    </recommendedName>
</protein>
<keyword evidence="2" id="KW-0285">Flavoprotein</keyword>
<dbReference type="InterPro" id="IPR000960">
    <property type="entry name" value="Flavin_mOase"/>
</dbReference>
<dbReference type="PANTHER" id="PTHR23023">
    <property type="entry name" value="DIMETHYLANILINE MONOOXYGENASE"/>
    <property type="match status" value="1"/>
</dbReference>
<dbReference type="InterPro" id="IPR036188">
    <property type="entry name" value="FAD/NAD-bd_sf"/>
</dbReference>
<dbReference type="InterPro" id="IPR050346">
    <property type="entry name" value="FMO-like"/>
</dbReference>
<proteinExistence type="inferred from homology"/>
<evidence type="ECO:0000313" key="6">
    <source>
        <dbReference type="EMBL" id="KAL3767757.1"/>
    </source>
</evidence>
<reference evidence="6 7" key="1">
    <citation type="submission" date="2024-10" db="EMBL/GenBank/DDBJ databases">
        <title>Updated reference genomes for cyclostephanoid diatoms.</title>
        <authorList>
            <person name="Roberts W.R."/>
            <person name="Alverson A.J."/>
        </authorList>
    </citation>
    <scope>NUCLEOTIDE SEQUENCE [LARGE SCALE GENOMIC DNA]</scope>
    <source>
        <strain evidence="6 7">AJA010-31</strain>
    </source>
</reference>
<gene>
    <name evidence="6" type="ORF">ACHAWO_003154</name>
</gene>
<keyword evidence="5" id="KW-0560">Oxidoreductase</keyword>
<evidence type="ECO:0008006" key="8">
    <source>
        <dbReference type="Google" id="ProtNLM"/>
    </source>
</evidence>
<organism evidence="6 7">
    <name type="scientific">Cyclotella atomus</name>
    <dbReference type="NCBI Taxonomy" id="382360"/>
    <lineage>
        <taxon>Eukaryota</taxon>
        <taxon>Sar</taxon>
        <taxon>Stramenopiles</taxon>
        <taxon>Ochrophyta</taxon>
        <taxon>Bacillariophyta</taxon>
        <taxon>Coscinodiscophyceae</taxon>
        <taxon>Thalassiosirophycidae</taxon>
        <taxon>Stephanodiscales</taxon>
        <taxon>Stephanodiscaceae</taxon>
        <taxon>Cyclotella</taxon>
    </lineage>
</organism>
<comment type="caution">
    <text evidence="6">The sequence shown here is derived from an EMBL/GenBank/DDBJ whole genome shotgun (WGS) entry which is preliminary data.</text>
</comment>
<dbReference type="Pfam" id="PF00743">
    <property type="entry name" value="FMO-like"/>
    <property type="match status" value="1"/>
</dbReference>
<dbReference type="InterPro" id="IPR020946">
    <property type="entry name" value="Flavin_mOase-like"/>
</dbReference>
<evidence type="ECO:0000256" key="1">
    <source>
        <dbReference type="ARBA" id="ARBA00009183"/>
    </source>
</evidence>
<name>A0ABD3MVN4_9STRA</name>
<evidence type="ECO:0000256" key="4">
    <source>
        <dbReference type="ARBA" id="ARBA00022857"/>
    </source>
</evidence>
<dbReference type="EMBL" id="JALLPJ020001359">
    <property type="protein sequence ID" value="KAL3767757.1"/>
    <property type="molecule type" value="Genomic_DNA"/>
</dbReference>
<dbReference type="AlphaFoldDB" id="A0ABD3MVN4"/>
<evidence type="ECO:0000313" key="7">
    <source>
        <dbReference type="Proteomes" id="UP001530400"/>
    </source>
</evidence>
<comment type="similarity">
    <text evidence="1">Belongs to the FMO family.</text>
</comment>
<keyword evidence="3" id="KW-0274">FAD</keyword>
<dbReference type="Gene3D" id="3.50.50.60">
    <property type="entry name" value="FAD/NAD(P)-binding domain"/>
    <property type="match status" value="2"/>
</dbReference>
<keyword evidence="4" id="KW-0521">NADP</keyword>
<evidence type="ECO:0000256" key="3">
    <source>
        <dbReference type="ARBA" id="ARBA00022827"/>
    </source>
</evidence>